<comment type="similarity">
    <text evidence="5">Belongs to the PINX1 family.</text>
</comment>
<evidence type="ECO:0000256" key="3">
    <source>
        <dbReference type="ARBA" id="ARBA00022552"/>
    </source>
</evidence>
<proteinExistence type="inferred from homology"/>
<evidence type="ECO:0000256" key="8">
    <source>
        <dbReference type="SAM" id="MobiDB-lite"/>
    </source>
</evidence>
<feature type="signal peptide" evidence="9">
    <location>
        <begin position="1"/>
        <end position="18"/>
    </location>
</feature>
<evidence type="ECO:0000256" key="7">
    <source>
        <dbReference type="ARBA" id="ARBA00043878"/>
    </source>
</evidence>
<dbReference type="InterPro" id="IPR050656">
    <property type="entry name" value="PINX1"/>
</dbReference>
<dbReference type="PROSITE" id="PS50174">
    <property type="entry name" value="G_PATCH"/>
    <property type="match status" value="1"/>
</dbReference>
<comment type="function">
    <text evidence="7">Involved in rRNA-processing at A0, A1 and A2 sites and negatively regulates telomerase.</text>
</comment>
<feature type="region of interest" description="Disordered" evidence="8">
    <location>
        <begin position="370"/>
        <end position="546"/>
    </location>
</feature>
<dbReference type="GO" id="GO:0006364">
    <property type="term" value="P:rRNA processing"/>
    <property type="evidence" value="ECO:0007669"/>
    <property type="project" value="UniProtKB-KW"/>
</dbReference>
<dbReference type="GO" id="GO:0003676">
    <property type="term" value="F:nucleic acid binding"/>
    <property type="evidence" value="ECO:0007669"/>
    <property type="project" value="InterPro"/>
</dbReference>
<sequence length="573" mass="62842">MKFYAAAAVAALCSFVSAAPAINNPWQAMAPPPAGTQFYQLQTKSATAAVSNQWIGLKTGSTSYALSSTQAGGTKFFIRKYDPTGTYAFYNADDTRQVALLGPNGILLSLVDFTNPNTGSIPSGQLMEWATFTNDNNVLFVKDGSTLTNRTFVAVKGTGSDYTVALYDGASATTASITPITINIVKCVRDQNFGALRTPPKHPPSKSKNCHTPFTMGLAAPKNRSRISNDPQNTTWANNTTRFGHRILTQQGWTPGESLGATDAAHAAHYTAASQSHIRVLLKDDNLGLGAKRGSERAENFGLAGFASILGRLNGKAEEVKKEEERQEKIQQRAYVYNKYGMMNFVSGGFLVGDKIEKGIKRVDVEVKVEAKSEPESSDSEAQEKKKKKRKRSDEEEEAKEEDQDDERKLKRKRKSVNLRDDATQEDDEPKSKKEKKDKKDKKDKKEKKSKSATDTPASASEPLSDKARRKAEKRARKEEKKLKKALKKAAKEAAKSNPTTEDPSSESDSEEESTPSTSTPTTGTSTPASSASGLTYQPRGMHAVRHRYIRNKKMASMDPQALKEIFMIKTPS</sequence>
<dbReference type="Proteomes" id="UP001280581">
    <property type="component" value="Unassembled WGS sequence"/>
</dbReference>
<feature type="chain" id="PRO_5042846906" description="PinX1-related protein 1" evidence="9">
    <location>
        <begin position="19"/>
        <end position="573"/>
    </location>
</feature>
<evidence type="ECO:0000256" key="1">
    <source>
        <dbReference type="ARBA" id="ARBA00004604"/>
    </source>
</evidence>
<keyword evidence="2" id="KW-0690">Ribosome biogenesis</keyword>
<dbReference type="InterPro" id="IPR000467">
    <property type="entry name" value="G_patch_dom"/>
</dbReference>
<dbReference type="PANTHER" id="PTHR23149">
    <property type="entry name" value="G PATCH DOMAIN CONTAINING PROTEIN"/>
    <property type="match status" value="1"/>
</dbReference>
<name>A0AAN6RAL6_9PLEO</name>
<feature type="compositionally biased region" description="Acidic residues" evidence="8">
    <location>
        <begin position="395"/>
        <end position="405"/>
    </location>
</feature>
<keyword evidence="9" id="KW-0732">Signal</keyword>
<evidence type="ECO:0000256" key="5">
    <source>
        <dbReference type="ARBA" id="ARBA00038007"/>
    </source>
</evidence>
<reference evidence="11 12" key="1">
    <citation type="submission" date="2021-02" db="EMBL/GenBank/DDBJ databases">
        <title>Genome assembly of Pseudopithomyces chartarum.</title>
        <authorList>
            <person name="Jauregui R."/>
            <person name="Singh J."/>
            <person name="Voisey C."/>
        </authorList>
    </citation>
    <scope>NUCLEOTIDE SEQUENCE [LARGE SCALE GENOMIC DNA]</scope>
    <source>
        <strain evidence="11 12">AGR01</strain>
    </source>
</reference>
<evidence type="ECO:0000259" key="10">
    <source>
        <dbReference type="PROSITE" id="PS50174"/>
    </source>
</evidence>
<gene>
    <name evidence="11" type="ORF">GRF29_1536g947743</name>
</gene>
<evidence type="ECO:0000313" key="11">
    <source>
        <dbReference type="EMBL" id="KAK3197201.1"/>
    </source>
</evidence>
<dbReference type="AlphaFoldDB" id="A0AAN6RAL6"/>
<dbReference type="GO" id="GO:0005730">
    <property type="term" value="C:nucleolus"/>
    <property type="evidence" value="ECO:0007669"/>
    <property type="project" value="UniProtKB-SubCell"/>
</dbReference>
<keyword evidence="3" id="KW-0698">rRNA processing</keyword>
<dbReference type="EMBL" id="WVTA01000021">
    <property type="protein sequence ID" value="KAK3197201.1"/>
    <property type="molecule type" value="Genomic_DNA"/>
</dbReference>
<evidence type="ECO:0000256" key="6">
    <source>
        <dbReference type="ARBA" id="ARBA00041961"/>
    </source>
</evidence>
<keyword evidence="4" id="KW-0539">Nucleus</keyword>
<feature type="domain" description="G-patch" evidence="10">
    <location>
        <begin position="240"/>
        <end position="294"/>
    </location>
</feature>
<evidence type="ECO:0000256" key="4">
    <source>
        <dbReference type="ARBA" id="ARBA00023242"/>
    </source>
</evidence>
<feature type="compositionally biased region" description="Low complexity" evidence="8">
    <location>
        <begin position="515"/>
        <end position="534"/>
    </location>
</feature>
<comment type="subcellular location">
    <subcellularLocation>
        <location evidence="1">Nucleus</location>
        <location evidence="1">Nucleolus</location>
    </subcellularLocation>
</comment>
<keyword evidence="12" id="KW-1185">Reference proteome</keyword>
<comment type="caution">
    <text evidence="11">The sequence shown here is derived from an EMBL/GenBank/DDBJ whole genome shotgun (WGS) entry which is preliminary data.</text>
</comment>
<accession>A0AAN6RAL6</accession>
<dbReference type="PANTHER" id="PTHR23149:SF31">
    <property type="entry name" value="PROTEIN PXR1"/>
    <property type="match status" value="1"/>
</dbReference>
<protein>
    <recommendedName>
        <fullName evidence="6">PinX1-related protein 1</fullName>
    </recommendedName>
</protein>
<evidence type="ECO:0000256" key="2">
    <source>
        <dbReference type="ARBA" id="ARBA00022517"/>
    </source>
</evidence>
<organism evidence="11 12">
    <name type="scientific">Pseudopithomyces chartarum</name>
    <dbReference type="NCBI Taxonomy" id="1892770"/>
    <lineage>
        <taxon>Eukaryota</taxon>
        <taxon>Fungi</taxon>
        <taxon>Dikarya</taxon>
        <taxon>Ascomycota</taxon>
        <taxon>Pezizomycotina</taxon>
        <taxon>Dothideomycetes</taxon>
        <taxon>Pleosporomycetidae</taxon>
        <taxon>Pleosporales</taxon>
        <taxon>Massarineae</taxon>
        <taxon>Didymosphaeriaceae</taxon>
        <taxon>Pseudopithomyces</taxon>
    </lineage>
</organism>
<evidence type="ECO:0000313" key="12">
    <source>
        <dbReference type="Proteomes" id="UP001280581"/>
    </source>
</evidence>
<evidence type="ECO:0000256" key="9">
    <source>
        <dbReference type="SAM" id="SignalP"/>
    </source>
</evidence>
<feature type="compositionally biased region" description="Basic residues" evidence="8">
    <location>
        <begin position="433"/>
        <end position="451"/>
    </location>
</feature>
<feature type="compositionally biased region" description="Acidic residues" evidence="8">
    <location>
        <begin position="504"/>
        <end position="514"/>
    </location>
</feature>